<sequence>MDSKQPTFTLRTHTPSDIPWITARHGALYAEERNWGQGFSNLVDQIATDFQTHHDPATERCWIAEDDHSSDKHESRNLGCIMLVREPDQPSSAKLRLLLVEPRARGRGVGKALVRACVEFAREMGYARVVLWTQRVLESARRLYAAEGFSLVREEEHEGFGEKALGFELSSGLRFLIKGSIK</sequence>
<dbReference type="OrthoDB" id="41532at2759"/>
<name>A0A2I1D5E7_ASPC2</name>
<keyword evidence="4" id="KW-1185">Reference proteome</keyword>
<accession>A0A2I1D5E7</accession>
<dbReference type="EMBL" id="MSFM01000005">
    <property type="protein sequence ID" value="PKY05088.1"/>
    <property type="molecule type" value="Genomic_DNA"/>
</dbReference>
<dbReference type="GeneID" id="36546346"/>
<dbReference type="InterPro" id="IPR016181">
    <property type="entry name" value="Acyl_CoA_acyltransferase"/>
</dbReference>
<dbReference type="AlphaFoldDB" id="A0A2I1D5E7"/>
<dbReference type="Proteomes" id="UP000234254">
    <property type="component" value="Unassembled WGS sequence"/>
</dbReference>
<dbReference type="Pfam" id="PF00583">
    <property type="entry name" value="Acetyltransf_1"/>
    <property type="match status" value="1"/>
</dbReference>
<dbReference type="RefSeq" id="XP_024693682.1">
    <property type="nucleotide sequence ID" value="XM_024838822.1"/>
</dbReference>
<dbReference type="CDD" id="cd04301">
    <property type="entry name" value="NAT_SF"/>
    <property type="match status" value="1"/>
</dbReference>
<dbReference type="PROSITE" id="PS51186">
    <property type="entry name" value="GNAT"/>
    <property type="match status" value="1"/>
</dbReference>
<gene>
    <name evidence="3" type="ORF">P168DRAFT_304167</name>
</gene>
<protein>
    <submittedName>
        <fullName evidence="3">Acyl-CoA N-acyltransferase</fullName>
    </submittedName>
</protein>
<dbReference type="Gene3D" id="3.40.630.30">
    <property type="match status" value="1"/>
</dbReference>
<feature type="domain" description="N-acetyltransferase" evidence="2">
    <location>
        <begin position="8"/>
        <end position="174"/>
    </location>
</feature>
<dbReference type="PANTHER" id="PTHR13947:SF37">
    <property type="entry name" value="LD18367P"/>
    <property type="match status" value="1"/>
</dbReference>
<dbReference type="SUPFAM" id="SSF55729">
    <property type="entry name" value="Acyl-CoA N-acyltransferases (Nat)"/>
    <property type="match status" value="1"/>
</dbReference>
<dbReference type="GO" id="GO:0008080">
    <property type="term" value="F:N-acetyltransferase activity"/>
    <property type="evidence" value="ECO:0007669"/>
    <property type="project" value="InterPro"/>
</dbReference>
<organism evidence="3 4">
    <name type="scientific">Aspergillus campestris (strain IBT 28561)</name>
    <dbReference type="NCBI Taxonomy" id="1392248"/>
    <lineage>
        <taxon>Eukaryota</taxon>
        <taxon>Fungi</taxon>
        <taxon>Dikarya</taxon>
        <taxon>Ascomycota</taxon>
        <taxon>Pezizomycotina</taxon>
        <taxon>Eurotiomycetes</taxon>
        <taxon>Eurotiomycetidae</taxon>
        <taxon>Eurotiales</taxon>
        <taxon>Aspergillaceae</taxon>
        <taxon>Aspergillus</taxon>
        <taxon>Aspergillus subgen. Circumdati</taxon>
    </lineage>
</organism>
<comment type="caution">
    <text evidence="3">The sequence shown here is derived from an EMBL/GenBank/DDBJ whole genome shotgun (WGS) entry which is preliminary data.</text>
</comment>
<evidence type="ECO:0000259" key="2">
    <source>
        <dbReference type="PROSITE" id="PS51186"/>
    </source>
</evidence>
<evidence type="ECO:0000256" key="1">
    <source>
        <dbReference type="ARBA" id="ARBA00022679"/>
    </source>
</evidence>
<reference evidence="3" key="1">
    <citation type="submission" date="2016-12" db="EMBL/GenBank/DDBJ databases">
        <title>The genomes of Aspergillus section Nigri reveals drivers in fungal speciation.</title>
        <authorList>
            <consortium name="DOE Joint Genome Institute"/>
            <person name="Vesth T.C."/>
            <person name="Nybo J."/>
            <person name="Theobald S."/>
            <person name="Brandl J."/>
            <person name="Frisvad J.C."/>
            <person name="Nielsen K.F."/>
            <person name="Lyhne E.K."/>
            <person name="Kogle M.E."/>
            <person name="Kuo A."/>
            <person name="Riley R."/>
            <person name="Clum A."/>
            <person name="Nolan M."/>
            <person name="Lipzen A."/>
            <person name="Salamov A."/>
            <person name="Henrissat B."/>
            <person name="Wiebenga A."/>
            <person name="De vries R.P."/>
            <person name="Grigoriev I.V."/>
            <person name="Mortensen U.H."/>
            <person name="Andersen M.R."/>
            <person name="Baker S.E."/>
        </authorList>
    </citation>
    <scope>NUCLEOTIDE SEQUENCE</scope>
    <source>
        <strain evidence="3">IBT 28561</strain>
    </source>
</reference>
<dbReference type="InterPro" id="IPR000182">
    <property type="entry name" value="GNAT_dom"/>
</dbReference>
<proteinExistence type="predicted"/>
<dbReference type="InterPro" id="IPR050769">
    <property type="entry name" value="NAT_camello-type"/>
</dbReference>
<evidence type="ECO:0000313" key="4">
    <source>
        <dbReference type="Proteomes" id="UP000234254"/>
    </source>
</evidence>
<dbReference type="VEuPathDB" id="FungiDB:P168DRAFT_304167"/>
<evidence type="ECO:0000313" key="3">
    <source>
        <dbReference type="EMBL" id="PKY05088.1"/>
    </source>
</evidence>
<dbReference type="PANTHER" id="PTHR13947">
    <property type="entry name" value="GNAT FAMILY N-ACETYLTRANSFERASE"/>
    <property type="match status" value="1"/>
</dbReference>
<keyword evidence="1" id="KW-0808">Transferase</keyword>